<dbReference type="InterPro" id="IPR028159">
    <property type="entry name" value="RPA_interact_C_dom"/>
</dbReference>
<evidence type="ECO:0000313" key="6">
    <source>
        <dbReference type="EMBL" id="ELR16850.1"/>
    </source>
</evidence>
<keyword evidence="4" id="KW-0175">Coiled coil</keyword>
<dbReference type="PANTHER" id="PTHR31742:SF1">
    <property type="entry name" value="RPA-INTERACTING PROTEIN"/>
    <property type="match status" value="1"/>
</dbReference>
<keyword evidence="3" id="KW-0862">Zinc</keyword>
<dbReference type="InterPro" id="IPR028156">
    <property type="entry name" value="RIP"/>
</dbReference>
<evidence type="ECO:0000256" key="1">
    <source>
        <dbReference type="ARBA" id="ARBA00022723"/>
    </source>
</evidence>
<organism evidence="6 7">
    <name type="scientific">Acanthamoeba castellanii (strain ATCC 30010 / Neff)</name>
    <dbReference type="NCBI Taxonomy" id="1257118"/>
    <lineage>
        <taxon>Eukaryota</taxon>
        <taxon>Amoebozoa</taxon>
        <taxon>Discosea</taxon>
        <taxon>Longamoebia</taxon>
        <taxon>Centramoebida</taxon>
        <taxon>Acanthamoebidae</taxon>
        <taxon>Acanthamoeba</taxon>
    </lineage>
</organism>
<dbReference type="Proteomes" id="UP000011083">
    <property type="component" value="Unassembled WGS sequence"/>
</dbReference>
<dbReference type="AlphaFoldDB" id="L8GV18"/>
<dbReference type="RefSeq" id="XP_004338863.1">
    <property type="nucleotide sequence ID" value="XM_004338815.1"/>
</dbReference>
<sequence length="144" mass="16339">MENGAGVAPNSAMHVVDPDYQGLRQEELEEAEYAETIIALEQAFLEDIRREEQSLVDQYFEEVRRFEEEQIQDAIDRYVPEEEGEEAQDEVNLSYVRHRLGETITQHSQRCGAGPGFALRQEPLSGTVMLCMACEACNTLDVVL</sequence>
<keyword evidence="2" id="KW-0863">Zinc-finger</keyword>
<evidence type="ECO:0000259" key="5">
    <source>
        <dbReference type="Pfam" id="PF14768"/>
    </source>
</evidence>
<keyword evidence="1" id="KW-0479">Metal-binding</keyword>
<accession>L8GV18</accession>
<name>L8GV18_ACACF</name>
<proteinExistence type="predicted"/>
<dbReference type="GO" id="GO:0005634">
    <property type="term" value="C:nucleus"/>
    <property type="evidence" value="ECO:0007669"/>
    <property type="project" value="TreeGrafter"/>
</dbReference>
<evidence type="ECO:0000256" key="4">
    <source>
        <dbReference type="SAM" id="Coils"/>
    </source>
</evidence>
<dbReference type="PANTHER" id="PTHR31742">
    <property type="entry name" value="RPA-INTERACTING PROTEIN RPAIN"/>
    <property type="match status" value="1"/>
</dbReference>
<dbReference type="EMBL" id="KB007981">
    <property type="protein sequence ID" value="ELR16850.1"/>
    <property type="molecule type" value="Genomic_DNA"/>
</dbReference>
<feature type="domain" description="RPA-interacting protein C-terminal" evidence="5">
    <location>
        <begin position="88"/>
        <end position="141"/>
    </location>
</feature>
<dbReference type="GO" id="GO:0006606">
    <property type="term" value="P:protein import into nucleus"/>
    <property type="evidence" value="ECO:0007669"/>
    <property type="project" value="TreeGrafter"/>
</dbReference>
<evidence type="ECO:0000256" key="2">
    <source>
        <dbReference type="ARBA" id="ARBA00022771"/>
    </source>
</evidence>
<reference evidence="6 7" key="1">
    <citation type="journal article" date="2013" name="Genome Biol.">
        <title>Genome of Acanthamoeba castellanii highlights extensive lateral gene transfer and early evolution of tyrosine kinase signaling.</title>
        <authorList>
            <person name="Clarke M."/>
            <person name="Lohan A.J."/>
            <person name="Liu B."/>
            <person name="Lagkouvardos I."/>
            <person name="Roy S."/>
            <person name="Zafar N."/>
            <person name="Bertelli C."/>
            <person name="Schilde C."/>
            <person name="Kianianmomeni A."/>
            <person name="Burglin T.R."/>
            <person name="Frech C."/>
            <person name="Turcotte B."/>
            <person name="Kopec K.O."/>
            <person name="Synnott J.M."/>
            <person name="Choo C."/>
            <person name="Paponov I."/>
            <person name="Finkler A."/>
            <person name="Soon Heng Tan C."/>
            <person name="Hutchins A.P."/>
            <person name="Weinmeier T."/>
            <person name="Rattei T."/>
            <person name="Chu J.S."/>
            <person name="Gimenez G."/>
            <person name="Irimia M."/>
            <person name="Rigden D.J."/>
            <person name="Fitzpatrick D.A."/>
            <person name="Lorenzo-Morales J."/>
            <person name="Bateman A."/>
            <person name="Chiu C.H."/>
            <person name="Tang P."/>
            <person name="Hegemann P."/>
            <person name="Fromm H."/>
            <person name="Raoult D."/>
            <person name="Greub G."/>
            <person name="Miranda-Saavedra D."/>
            <person name="Chen N."/>
            <person name="Nash P."/>
            <person name="Ginger M.L."/>
            <person name="Horn M."/>
            <person name="Schaap P."/>
            <person name="Caler L."/>
            <person name="Loftus B."/>
        </authorList>
    </citation>
    <scope>NUCLEOTIDE SEQUENCE [LARGE SCALE GENOMIC DNA]</scope>
    <source>
        <strain evidence="6 7">Neff</strain>
    </source>
</reference>
<evidence type="ECO:0000313" key="7">
    <source>
        <dbReference type="Proteomes" id="UP000011083"/>
    </source>
</evidence>
<gene>
    <name evidence="6" type="ORF">ACA1_041770</name>
</gene>
<evidence type="ECO:0000256" key="3">
    <source>
        <dbReference type="ARBA" id="ARBA00022833"/>
    </source>
</evidence>
<dbReference type="Pfam" id="PF14768">
    <property type="entry name" value="RPA_interact_C"/>
    <property type="match status" value="1"/>
</dbReference>
<dbReference type="GO" id="GO:0008270">
    <property type="term" value="F:zinc ion binding"/>
    <property type="evidence" value="ECO:0007669"/>
    <property type="project" value="UniProtKB-KW"/>
</dbReference>
<dbReference type="VEuPathDB" id="AmoebaDB:ACA1_041770"/>
<dbReference type="OrthoDB" id="435311at2759"/>
<protein>
    <recommendedName>
        <fullName evidence="5">RPA-interacting protein C-terminal domain-containing protein</fullName>
    </recommendedName>
</protein>
<dbReference type="KEGG" id="acan:ACA1_041770"/>
<dbReference type="GeneID" id="14917627"/>
<keyword evidence="7" id="KW-1185">Reference proteome</keyword>
<feature type="coiled-coil region" evidence="4">
    <location>
        <begin position="23"/>
        <end position="69"/>
    </location>
</feature>